<keyword evidence="3" id="KW-1185">Reference proteome</keyword>
<feature type="transmembrane region" description="Helical" evidence="1">
    <location>
        <begin position="70"/>
        <end position="91"/>
    </location>
</feature>
<keyword evidence="1" id="KW-0812">Transmembrane</keyword>
<reference evidence="2" key="1">
    <citation type="submission" date="2020-07" db="EMBL/GenBank/DDBJ databases">
        <title>Multicomponent nature underlies the extraordinary mechanical properties of spider dragline silk.</title>
        <authorList>
            <person name="Kono N."/>
            <person name="Nakamura H."/>
            <person name="Mori M."/>
            <person name="Yoshida Y."/>
            <person name="Ohtoshi R."/>
            <person name="Malay A.D."/>
            <person name="Moran D.A.P."/>
            <person name="Tomita M."/>
            <person name="Numata K."/>
            <person name="Arakawa K."/>
        </authorList>
    </citation>
    <scope>NUCLEOTIDE SEQUENCE</scope>
</reference>
<accession>A0A8X6FUZ9</accession>
<evidence type="ECO:0000313" key="2">
    <source>
        <dbReference type="EMBL" id="GFQ89426.1"/>
    </source>
</evidence>
<evidence type="ECO:0000256" key="1">
    <source>
        <dbReference type="SAM" id="Phobius"/>
    </source>
</evidence>
<keyword evidence="1" id="KW-1133">Transmembrane helix</keyword>
<organism evidence="2 3">
    <name type="scientific">Trichonephila clavata</name>
    <name type="common">Joro spider</name>
    <name type="synonym">Nephila clavata</name>
    <dbReference type="NCBI Taxonomy" id="2740835"/>
    <lineage>
        <taxon>Eukaryota</taxon>
        <taxon>Metazoa</taxon>
        <taxon>Ecdysozoa</taxon>
        <taxon>Arthropoda</taxon>
        <taxon>Chelicerata</taxon>
        <taxon>Arachnida</taxon>
        <taxon>Araneae</taxon>
        <taxon>Araneomorphae</taxon>
        <taxon>Entelegynae</taxon>
        <taxon>Araneoidea</taxon>
        <taxon>Nephilidae</taxon>
        <taxon>Trichonephila</taxon>
    </lineage>
</organism>
<feature type="transmembrane region" description="Helical" evidence="1">
    <location>
        <begin position="155"/>
        <end position="172"/>
    </location>
</feature>
<keyword evidence="1" id="KW-0472">Membrane</keyword>
<evidence type="ECO:0008006" key="4">
    <source>
        <dbReference type="Google" id="ProtNLM"/>
    </source>
</evidence>
<name>A0A8X6FUZ9_TRICU</name>
<proteinExistence type="predicted"/>
<evidence type="ECO:0000313" key="3">
    <source>
        <dbReference type="Proteomes" id="UP000887116"/>
    </source>
</evidence>
<sequence length="173" mass="19652">MILETHHNLLTAMSHETIEKSMSLIIEATKVYRLIEDGLSLGTFLMYVFVFINFLNLVAISVSNFSDTVVALRIISFIIVFAWTIGCFFHLTLKGSRLVDVCNLWKNLKQDIIKECIHKQAYSSEVVSHLLLFLETAELNLVYTGWGMFELNRSLLLSMVGAIISYSVLIITL</sequence>
<gene>
    <name evidence="2" type="primary">AVEN_208399_1</name>
    <name evidence="2" type="ORF">TNCT_710991</name>
</gene>
<dbReference type="EMBL" id="BMAO01013531">
    <property type="protein sequence ID" value="GFQ89426.1"/>
    <property type="molecule type" value="Genomic_DNA"/>
</dbReference>
<dbReference type="Proteomes" id="UP000887116">
    <property type="component" value="Unassembled WGS sequence"/>
</dbReference>
<feature type="transmembrane region" description="Helical" evidence="1">
    <location>
        <begin position="44"/>
        <end position="63"/>
    </location>
</feature>
<protein>
    <recommendedName>
        <fullName evidence="4">Gustatory receptor</fullName>
    </recommendedName>
</protein>
<dbReference type="OrthoDB" id="6491205at2759"/>
<comment type="caution">
    <text evidence="2">The sequence shown here is derived from an EMBL/GenBank/DDBJ whole genome shotgun (WGS) entry which is preliminary data.</text>
</comment>
<dbReference type="AlphaFoldDB" id="A0A8X6FUZ9"/>